<dbReference type="AlphaFoldDB" id="A0A7S2X322"/>
<accession>A0A7S2X322</accession>
<organism evidence="2">
    <name type="scientific">Chloropicon roscoffensis</name>
    <dbReference type="NCBI Taxonomy" id="1461544"/>
    <lineage>
        <taxon>Eukaryota</taxon>
        <taxon>Viridiplantae</taxon>
        <taxon>Chlorophyta</taxon>
        <taxon>Chloropicophyceae</taxon>
        <taxon>Chloropicales</taxon>
        <taxon>Chloropicaceae</taxon>
        <taxon>Chloropicon</taxon>
    </lineage>
</organism>
<feature type="compositionally biased region" description="Basic and acidic residues" evidence="1">
    <location>
        <begin position="26"/>
        <end position="37"/>
    </location>
</feature>
<protein>
    <submittedName>
        <fullName evidence="2">Uncharacterized protein</fullName>
    </submittedName>
</protein>
<proteinExistence type="predicted"/>
<evidence type="ECO:0000256" key="1">
    <source>
        <dbReference type="SAM" id="MobiDB-lite"/>
    </source>
</evidence>
<reference evidence="2" key="1">
    <citation type="submission" date="2021-01" db="EMBL/GenBank/DDBJ databases">
        <authorList>
            <person name="Corre E."/>
            <person name="Pelletier E."/>
            <person name="Niang G."/>
            <person name="Scheremetjew M."/>
            <person name="Finn R."/>
            <person name="Kale V."/>
            <person name="Holt S."/>
            <person name="Cochrane G."/>
            <person name="Meng A."/>
            <person name="Brown T."/>
            <person name="Cohen L."/>
        </authorList>
    </citation>
    <scope>NUCLEOTIDE SEQUENCE</scope>
    <source>
        <strain evidence="2">RCC2335</strain>
    </source>
</reference>
<feature type="compositionally biased region" description="Polar residues" evidence="1">
    <location>
        <begin position="41"/>
        <end position="55"/>
    </location>
</feature>
<sequence length="96" mass="10176">MATTSGCETRGTSALARLKGRRRSVERRSLGGRKEPKLPIPQQQNPKPRQGTSPAKASGGRLPGGVTVGKTSVFDEIQSVQVVGSLLFCPICSPQM</sequence>
<feature type="compositionally biased region" description="Polar residues" evidence="1">
    <location>
        <begin position="1"/>
        <end position="12"/>
    </location>
</feature>
<dbReference type="EMBL" id="HBHM01002357">
    <property type="protein sequence ID" value="CAD9722581.1"/>
    <property type="molecule type" value="Transcribed_RNA"/>
</dbReference>
<feature type="region of interest" description="Disordered" evidence="1">
    <location>
        <begin position="1"/>
        <end position="68"/>
    </location>
</feature>
<evidence type="ECO:0000313" key="2">
    <source>
        <dbReference type="EMBL" id="CAD9722581.1"/>
    </source>
</evidence>
<gene>
    <name evidence="2" type="ORF">CROS1312_LOCUS1849</name>
</gene>
<name>A0A7S2X322_9CHLO</name>